<sequence length="82" mass="9248">MARTEYFRAAGGERPQFPIGTCAPKYEGGLGLIEFTGDPPHRIIGKVVGVLHHRERIAGQWRICEDINETCDQFDHFSCCLE</sequence>
<dbReference type="Proteomes" id="UP000191897">
    <property type="component" value="Unassembled WGS sequence"/>
</dbReference>
<evidence type="ECO:0000313" key="1">
    <source>
        <dbReference type="EMBL" id="CUX69068.1"/>
    </source>
</evidence>
<accession>A0A1S7SGQ6</accession>
<name>A0A1S7SGQ6_AGRTU</name>
<evidence type="ECO:0000313" key="2">
    <source>
        <dbReference type="Proteomes" id="UP000191897"/>
    </source>
</evidence>
<organism evidence="1 2">
    <name type="scientific">Agrobacterium tumefaciens str. Kerr 14</name>
    <dbReference type="NCBI Taxonomy" id="1183424"/>
    <lineage>
        <taxon>Bacteria</taxon>
        <taxon>Pseudomonadati</taxon>
        <taxon>Pseudomonadota</taxon>
        <taxon>Alphaproteobacteria</taxon>
        <taxon>Hyphomicrobiales</taxon>
        <taxon>Rhizobiaceae</taxon>
        <taxon>Rhizobium/Agrobacterium group</taxon>
        <taxon>Agrobacterium</taxon>
        <taxon>Agrobacterium tumefaciens complex</taxon>
    </lineage>
</organism>
<reference evidence="1 2" key="1">
    <citation type="submission" date="2016-01" db="EMBL/GenBank/DDBJ databases">
        <authorList>
            <person name="Oliw E.H."/>
        </authorList>
    </citation>
    <scope>NUCLEOTIDE SEQUENCE [LARGE SCALE GENOMIC DNA]</scope>
    <source>
        <strain evidence="1 2">Kerr 14</strain>
    </source>
</reference>
<gene>
    <name evidence="1" type="ORF">AGR4C_pc30150</name>
</gene>
<dbReference type="EMBL" id="FBWC01000045">
    <property type="protein sequence ID" value="CUX69068.1"/>
    <property type="molecule type" value="Genomic_DNA"/>
</dbReference>
<proteinExistence type="predicted"/>
<dbReference type="AlphaFoldDB" id="A0A1S7SGQ6"/>
<protein>
    <submittedName>
        <fullName evidence="1">Uncharacterized protein</fullName>
    </submittedName>
</protein>